<evidence type="ECO:0000313" key="1">
    <source>
        <dbReference type="EMBL" id="KAJ8649263.1"/>
    </source>
</evidence>
<organism evidence="1 2">
    <name type="scientific">Persea americana</name>
    <name type="common">Avocado</name>
    <dbReference type="NCBI Taxonomy" id="3435"/>
    <lineage>
        <taxon>Eukaryota</taxon>
        <taxon>Viridiplantae</taxon>
        <taxon>Streptophyta</taxon>
        <taxon>Embryophyta</taxon>
        <taxon>Tracheophyta</taxon>
        <taxon>Spermatophyta</taxon>
        <taxon>Magnoliopsida</taxon>
        <taxon>Magnoliidae</taxon>
        <taxon>Laurales</taxon>
        <taxon>Lauraceae</taxon>
        <taxon>Persea</taxon>
    </lineage>
</organism>
<proteinExistence type="predicted"/>
<comment type="caution">
    <text evidence="1">The sequence shown here is derived from an EMBL/GenBank/DDBJ whole genome shotgun (WGS) entry which is preliminary data.</text>
</comment>
<keyword evidence="2" id="KW-1185">Reference proteome</keyword>
<reference evidence="1 2" key="1">
    <citation type="journal article" date="2022" name="Hortic Res">
        <title>A haplotype resolved chromosomal level avocado genome allows analysis of novel avocado genes.</title>
        <authorList>
            <person name="Nath O."/>
            <person name="Fletcher S.J."/>
            <person name="Hayward A."/>
            <person name="Shaw L.M."/>
            <person name="Masouleh A.K."/>
            <person name="Furtado A."/>
            <person name="Henry R.J."/>
            <person name="Mitter N."/>
        </authorList>
    </citation>
    <scope>NUCLEOTIDE SEQUENCE [LARGE SCALE GENOMIC DNA]</scope>
    <source>
        <strain evidence="2">cv. Hass</strain>
    </source>
</reference>
<sequence>MAWKRDASELELRTHGFQRSSRRPNLSNHPNPQIPPPSISYLLPSPSSSPASTSSCSSDSTDFCYLDSQNHLNLAPSSSSCDISRLPLLPSEIDRTTTVVEATDGPTSSIAIDDTMVMEWVNCIFRDVKAASIVEASSEFTTKEMADMNPTWGVDLQPHLPTFVSYVAPINSTPYTKETGNEKSSKHSVSAIEGEEVTTKQKRDREDLHLLILLLRCAKAISAADNLEEADKMLLEIAGLSTPFGSSMQRVAAYFSEAMSARLVNSLLGIYEPLPPSRPHTQKIFSAFQVFNGISPIVKFSHFTANQVIQEAFKREERVHIVDLDIMEGLQWPGLFHIFASRPGGPPHVRLTGLGASMEALVVTGRRLSEFAGMLGLQFEFFPVAQKVGDLVPEKLNISKTEAVAVHWLHHSLYDVTGSDSSALWLLQRLAPRVVTIVEQDLRHSGSFPVRFVGALQYYSTLFDSLGASYQDDNHERYIVEQQLLSREIRNVLAVGGPARNGEVKFEDWRERLEQSGFQAMSLAGNAAVQASLLLGMFPNDGYTVAEEKGTLKLGWKHLCLFTASAWSPLSNMDR</sequence>
<accession>A0ACC2MUS1</accession>
<dbReference type="Proteomes" id="UP001234297">
    <property type="component" value="Chromosome 1"/>
</dbReference>
<evidence type="ECO:0000313" key="2">
    <source>
        <dbReference type="Proteomes" id="UP001234297"/>
    </source>
</evidence>
<dbReference type="EMBL" id="CM056809">
    <property type="protein sequence ID" value="KAJ8649263.1"/>
    <property type="molecule type" value="Genomic_DNA"/>
</dbReference>
<protein>
    <submittedName>
        <fullName evidence="1">Uncharacterized protein</fullName>
    </submittedName>
</protein>
<gene>
    <name evidence="1" type="ORF">MRB53_002286</name>
</gene>
<name>A0ACC2MUS1_PERAE</name>